<feature type="compositionally biased region" description="Basic and acidic residues" evidence="1">
    <location>
        <begin position="339"/>
        <end position="353"/>
    </location>
</feature>
<feature type="domain" description="Endonuclease/exonuclease/phosphatase" evidence="3">
    <location>
        <begin position="106"/>
        <end position="309"/>
    </location>
</feature>
<keyword evidence="4" id="KW-0378">Hydrolase</keyword>
<keyword evidence="2" id="KW-1133">Transmembrane helix</keyword>
<dbReference type="InterPro" id="IPR036691">
    <property type="entry name" value="Endo/exonu/phosph_ase_sf"/>
</dbReference>
<dbReference type="Proteomes" id="UP000635885">
    <property type="component" value="Unassembled WGS sequence"/>
</dbReference>
<dbReference type="PANTHER" id="PTHR14859:SF15">
    <property type="entry name" value="ENDONUCLEASE_EXONUCLEASE_PHOSPHATASE DOMAIN-CONTAINING PROTEIN"/>
    <property type="match status" value="1"/>
</dbReference>
<evidence type="ECO:0000256" key="2">
    <source>
        <dbReference type="SAM" id="Phobius"/>
    </source>
</evidence>
<keyword evidence="2" id="KW-0812">Transmembrane</keyword>
<keyword evidence="5" id="KW-1185">Reference proteome</keyword>
<feature type="transmembrane region" description="Helical" evidence="2">
    <location>
        <begin position="35"/>
        <end position="55"/>
    </location>
</feature>
<keyword evidence="2" id="KW-0472">Membrane</keyword>
<evidence type="ECO:0000256" key="1">
    <source>
        <dbReference type="SAM" id="MobiDB-lite"/>
    </source>
</evidence>
<dbReference type="RefSeq" id="WP_188438825.1">
    <property type="nucleotide sequence ID" value="NZ_BMFD01000001.1"/>
</dbReference>
<sequence length="353" mass="40459">MKIFTLILCAVVLITTGLPLIDSAEWWIRIFDFPRIQIAVSTLLAFVLASIYVDFKWKFKLPFLIILLVSLIYQIQFVVVYTPLYKVQAKDSNKPQGENSLKLLVVNVRMENEDKESFHNLVQKIKPDILLINEPDQVWATSIAKLDDDFPYAIKYPLENTYGMILLSKFPLTESKVNFLVKEDIPSIFTKITLQSGVKIDFYGVHPEPPKPGTATYERDTELLLIGKKIKDSEYPTLVAGDLNDVGWSATSKLFRKYSELVDPREGRGLFNTYSVFIPLMRYPLDHIFYSKEFGLISLQKLGKIGSDHYPIMITINYEPDKDNTDGLEKADEEEKQEVEEKINNGGKDDLNN</sequence>
<name>A0ABQ1LRI3_9BACT</name>
<feature type="compositionally biased region" description="Basic and acidic residues" evidence="1">
    <location>
        <begin position="320"/>
        <end position="330"/>
    </location>
</feature>
<dbReference type="EMBL" id="BMFD01000001">
    <property type="protein sequence ID" value="GGC26979.1"/>
    <property type="molecule type" value="Genomic_DNA"/>
</dbReference>
<dbReference type="SUPFAM" id="SSF56219">
    <property type="entry name" value="DNase I-like"/>
    <property type="match status" value="1"/>
</dbReference>
<feature type="transmembrane region" description="Helical" evidence="2">
    <location>
        <begin position="62"/>
        <end position="84"/>
    </location>
</feature>
<evidence type="ECO:0000313" key="4">
    <source>
        <dbReference type="EMBL" id="GGC26979.1"/>
    </source>
</evidence>
<gene>
    <name evidence="4" type="ORF">GCM10010993_02550</name>
</gene>
<dbReference type="Pfam" id="PF03372">
    <property type="entry name" value="Exo_endo_phos"/>
    <property type="match status" value="1"/>
</dbReference>
<reference evidence="5" key="1">
    <citation type="journal article" date="2019" name="Int. J. Syst. Evol. Microbiol.">
        <title>The Global Catalogue of Microorganisms (GCM) 10K type strain sequencing project: providing services to taxonomists for standard genome sequencing and annotation.</title>
        <authorList>
            <consortium name="The Broad Institute Genomics Platform"/>
            <consortium name="The Broad Institute Genome Sequencing Center for Infectious Disease"/>
            <person name="Wu L."/>
            <person name="Ma J."/>
        </authorList>
    </citation>
    <scope>NUCLEOTIDE SEQUENCE [LARGE SCALE GENOMIC DNA]</scope>
    <source>
        <strain evidence="5">CGMCC 1.12479</strain>
    </source>
</reference>
<evidence type="ECO:0000259" key="3">
    <source>
        <dbReference type="Pfam" id="PF03372"/>
    </source>
</evidence>
<comment type="caution">
    <text evidence="4">The sequence shown here is derived from an EMBL/GenBank/DDBJ whole genome shotgun (WGS) entry which is preliminary data.</text>
</comment>
<feature type="region of interest" description="Disordered" evidence="1">
    <location>
        <begin position="320"/>
        <end position="353"/>
    </location>
</feature>
<dbReference type="Gene3D" id="3.60.10.10">
    <property type="entry name" value="Endonuclease/exonuclease/phosphatase"/>
    <property type="match status" value="1"/>
</dbReference>
<protein>
    <submittedName>
        <fullName evidence="4">Endonuclease</fullName>
    </submittedName>
</protein>
<dbReference type="PANTHER" id="PTHR14859">
    <property type="entry name" value="CALCOFLUOR WHITE HYPERSENSITIVE PROTEIN PRECURSOR"/>
    <property type="match status" value="1"/>
</dbReference>
<accession>A0ABQ1LRI3</accession>
<dbReference type="InterPro" id="IPR051916">
    <property type="entry name" value="GPI-anchor_lipid_remodeler"/>
</dbReference>
<dbReference type="GO" id="GO:0004519">
    <property type="term" value="F:endonuclease activity"/>
    <property type="evidence" value="ECO:0007669"/>
    <property type="project" value="UniProtKB-KW"/>
</dbReference>
<evidence type="ECO:0000313" key="5">
    <source>
        <dbReference type="Proteomes" id="UP000635885"/>
    </source>
</evidence>
<dbReference type="InterPro" id="IPR005135">
    <property type="entry name" value="Endo/exonuclease/phosphatase"/>
</dbReference>
<keyword evidence="4" id="KW-0255">Endonuclease</keyword>
<proteinExistence type="predicted"/>
<keyword evidence="4" id="KW-0540">Nuclease</keyword>
<organism evidence="4 5">
    <name type="scientific">Belliella aquatica</name>
    <dbReference type="NCBI Taxonomy" id="1323734"/>
    <lineage>
        <taxon>Bacteria</taxon>
        <taxon>Pseudomonadati</taxon>
        <taxon>Bacteroidota</taxon>
        <taxon>Cytophagia</taxon>
        <taxon>Cytophagales</taxon>
        <taxon>Cyclobacteriaceae</taxon>
        <taxon>Belliella</taxon>
    </lineage>
</organism>